<protein>
    <submittedName>
        <fullName evidence="2">Uncharacterized protein</fullName>
    </submittedName>
</protein>
<evidence type="ECO:0000313" key="3">
    <source>
        <dbReference type="Proteomes" id="UP000722791"/>
    </source>
</evidence>
<evidence type="ECO:0000256" key="1">
    <source>
        <dbReference type="SAM" id="MobiDB-lite"/>
    </source>
</evidence>
<feature type="compositionally biased region" description="Low complexity" evidence="1">
    <location>
        <begin position="376"/>
        <end position="386"/>
    </location>
</feature>
<name>A0A8J4GF27_9CHLO</name>
<gene>
    <name evidence="2" type="ORF">Vretimale_10379</name>
</gene>
<proteinExistence type="predicted"/>
<evidence type="ECO:0000313" key="2">
    <source>
        <dbReference type="EMBL" id="GIM05970.1"/>
    </source>
</evidence>
<reference evidence="2" key="1">
    <citation type="journal article" date="2021" name="Proc. Natl. Acad. Sci. U.S.A.">
        <title>Three genomes in the algal genus Volvox reveal the fate of a haploid sex-determining region after a transition to homothallism.</title>
        <authorList>
            <person name="Yamamoto K."/>
            <person name="Hamaji T."/>
            <person name="Kawai-Toyooka H."/>
            <person name="Matsuzaki R."/>
            <person name="Takahashi F."/>
            <person name="Nishimura Y."/>
            <person name="Kawachi M."/>
            <person name="Noguchi H."/>
            <person name="Minakuchi Y."/>
            <person name="Umen J.G."/>
            <person name="Toyoda A."/>
            <person name="Nozaki H."/>
        </authorList>
    </citation>
    <scope>NUCLEOTIDE SEQUENCE</scope>
    <source>
        <strain evidence="2">NIES-3785</strain>
    </source>
</reference>
<feature type="region of interest" description="Disordered" evidence="1">
    <location>
        <begin position="357"/>
        <end position="389"/>
    </location>
</feature>
<organism evidence="2 3">
    <name type="scientific">Volvox reticuliferus</name>
    <dbReference type="NCBI Taxonomy" id="1737510"/>
    <lineage>
        <taxon>Eukaryota</taxon>
        <taxon>Viridiplantae</taxon>
        <taxon>Chlorophyta</taxon>
        <taxon>core chlorophytes</taxon>
        <taxon>Chlorophyceae</taxon>
        <taxon>CS clade</taxon>
        <taxon>Chlamydomonadales</taxon>
        <taxon>Volvocaceae</taxon>
        <taxon>Volvox</taxon>
    </lineage>
</organism>
<dbReference type="Proteomes" id="UP000722791">
    <property type="component" value="Unassembled WGS sequence"/>
</dbReference>
<feature type="non-terminal residue" evidence="2">
    <location>
        <position position="404"/>
    </location>
</feature>
<sequence>MPPWRRLRDAFSCFGGGLASEGRRQTEAKRSGAAQLSLNAAAVTPEEPLLASVLATGAAETEHLRDDVNLAMLRDSMICNVSPAIITVFSLESRRVLHQNLNSQRYMGKRVRVGNLPIKESIAAAGRGQGGSRLLINPDSSVTGSWDRSGTMMPPLPLPWGSIGREAAATAGDLAGVELAMVEEVGEDIGQDGSSLLEHIFIMDPTKLERMLADLMEGGMGRVWKGVVRVPPNLLGIGFGRGREADSDRVPNPDPGTTLESAELMFRSGCRLDENPESFTAAAVSPAATTTLARQGDTAGVVNGYNGDGTMAKRSLAAGGGGGGVNVEGAAGGGASRAVIATSRSFRRICTAESSGTTARSFAGVPAPHTPRHTNTDNLTTTGSTTDVPRLTLMPSHVGGGGSV</sequence>
<dbReference type="AlphaFoldDB" id="A0A8J4GF27"/>
<accession>A0A8J4GF27</accession>
<dbReference type="EMBL" id="BNCQ01000020">
    <property type="protein sequence ID" value="GIM05970.1"/>
    <property type="molecule type" value="Genomic_DNA"/>
</dbReference>
<comment type="caution">
    <text evidence="2">The sequence shown here is derived from an EMBL/GenBank/DDBJ whole genome shotgun (WGS) entry which is preliminary data.</text>
</comment>